<keyword evidence="3" id="KW-1185">Reference proteome</keyword>
<dbReference type="EMBL" id="BSDZ01000016">
    <property type="protein sequence ID" value="GLI63771.1"/>
    <property type="molecule type" value="Genomic_DNA"/>
</dbReference>
<organism evidence="2 3">
    <name type="scientific">Volvox africanus</name>
    <dbReference type="NCBI Taxonomy" id="51714"/>
    <lineage>
        <taxon>Eukaryota</taxon>
        <taxon>Viridiplantae</taxon>
        <taxon>Chlorophyta</taxon>
        <taxon>core chlorophytes</taxon>
        <taxon>Chlorophyceae</taxon>
        <taxon>CS clade</taxon>
        <taxon>Chlamydomonadales</taxon>
        <taxon>Volvocaceae</taxon>
        <taxon>Volvox</taxon>
    </lineage>
</organism>
<feature type="non-terminal residue" evidence="2">
    <location>
        <position position="366"/>
    </location>
</feature>
<feature type="region of interest" description="Disordered" evidence="1">
    <location>
        <begin position="249"/>
        <end position="282"/>
    </location>
</feature>
<accession>A0ABQ5S3B8</accession>
<evidence type="ECO:0000313" key="2">
    <source>
        <dbReference type="EMBL" id="GLI63771.1"/>
    </source>
</evidence>
<protein>
    <submittedName>
        <fullName evidence="2">Uncharacterized protein</fullName>
    </submittedName>
</protein>
<evidence type="ECO:0000313" key="3">
    <source>
        <dbReference type="Proteomes" id="UP001165090"/>
    </source>
</evidence>
<dbReference type="Proteomes" id="UP001165090">
    <property type="component" value="Unassembled WGS sequence"/>
</dbReference>
<gene>
    <name evidence="2" type="ORF">VaNZ11_006846</name>
</gene>
<reference evidence="2 3" key="1">
    <citation type="journal article" date="2023" name="IScience">
        <title>Expanded male sex-determining region conserved during the evolution of homothallism in the green alga Volvox.</title>
        <authorList>
            <person name="Yamamoto K."/>
            <person name="Matsuzaki R."/>
            <person name="Mahakham W."/>
            <person name="Heman W."/>
            <person name="Sekimoto H."/>
            <person name="Kawachi M."/>
            <person name="Minakuchi Y."/>
            <person name="Toyoda A."/>
            <person name="Nozaki H."/>
        </authorList>
    </citation>
    <scope>NUCLEOTIDE SEQUENCE [LARGE SCALE GENOMIC DNA]</scope>
    <source>
        <strain evidence="2 3">NIES-4468</strain>
    </source>
</reference>
<feature type="compositionally biased region" description="Low complexity" evidence="1">
    <location>
        <begin position="262"/>
        <end position="282"/>
    </location>
</feature>
<evidence type="ECO:0000256" key="1">
    <source>
        <dbReference type="SAM" id="MobiDB-lite"/>
    </source>
</evidence>
<comment type="caution">
    <text evidence="2">The sequence shown here is derived from an EMBL/GenBank/DDBJ whole genome shotgun (WGS) entry which is preliminary data.</text>
</comment>
<name>A0ABQ5S3B8_9CHLO</name>
<proteinExistence type="predicted"/>
<sequence length="366" mass="37038">MAESHCVTLAHAEPFELAPKVILGTVDVAAVGARVLLSLEPPPGWGVRETALELRGLQRPFAGSSSNSDGDNAVEGAGEPLRPVLAVAAATADREATPTSSSSSTSPSKLPVVILRNFYAPLPPATEAGAEAGAAGPRVTLLILNAIVSEGAHAEVAAAICDFLEGRRCRISAGESATAMEEVVAADRESHPAIEPLGTGIPAEGLTFPGGAREEAEHLLVVVAAMLLQQLAPPAAPLYQQTINGAASLDPTLPSLQPPPSTAGTASSGSGAGSDGSSRAGPPIRVRDGLLAALLHVLEVSGTRACCLLAPGYKPPAATPPDRLGSSAACDAIGGALAAAVGLQYSAEKCRSVRALYRWFLPEQSA</sequence>